<comment type="function">
    <text evidence="6">May be involved in recombination.</text>
</comment>
<dbReference type="GO" id="GO:0003690">
    <property type="term" value="F:double-stranded DNA binding"/>
    <property type="evidence" value="ECO:0007669"/>
    <property type="project" value="TreeGrafter"/>
</dbReference>
<dbReference type="GO" id="GO:0006310">
    <property type="term" value="P:DNA recombination"/>
    <property type="evidence" value="ECO:0007669"/>
    <property type="project" value="UniProtKB-UniRule"/>
</dbReference>
<organism evidence="7 8">
    <name type="scientific">Saccharobesus litoralis</name>
    <dbReference type="NCBI Taxonomy" id="2172099"/>
    <lineage>
        <taxon>Bacteria</taxon>
        <taxon>Pseudomonadati</taxon>
        <taxon>Pseudomonadota</taxon>
        <taxon>Gammaproteobacteria</taxon>
        <taxon>Alteromonadales</taxon>
        <taxon>Alteromonadaceae</taxon>
        <taxon>Saccharobesus</taxon>
    </lineage>
</organism>
<dbReference type="Pfam" id="PF04381">
    <property type="entry name" value="RdgC"/>
    <property type="match status" value="1"/>
</dbReference>
<comment type="similarity">
    <text evidence="2 6">Belongs to the RdgC family.</text>
</comment>
<dbReference type="RefSeq" id="WP_108603702.1">
    <property type="nucleotide sequence ID" value="NZ_CP026604.1"/>
</dbReference>
<dbReference type="InterPro" id="IPR007476">
    <property type="entry name" value="RdgC"/>
</dbReference>
<dbReference type="OrthoDB" id="5290530at2"/>
<name>A0A2S0VTV9_9ALTE</name>
<keyword evidence="5 6" id="KW-0233">DNA recombination</keyword>
<evidence type="ECO:0000313" key="7">
    <source>
        <dbReference type="EMBL" id="AWB67647.1"/>
    </source>
</evidence>
<evidence type="ECO:0000313" key="8">
    <source>
        <dbReference type="Proteomes" id="UP000244441"/>
    </source>
</evidence>
<evidence type="ECO:0000256" key="4">
    <source>
        <dbReference type="ARBA" id="ARBA00022490"/>
    </source>
</evidence>
<reference evidence="7 8" key="1">
    <citation type="submission" date="2018-01" db="EMBL/GenBank/DDBJ databases">
        <title>Genome sequence of a Cantenovulum-like bacteria.</title>
        <authorList>
            <person name="Tan W.R."/>
            <person name="Lau N.-S."/>
            <person name="Go F."/>
            <person name="Amirul A.-A.A."/>
        </authorList>
    </citation>
    <scope>NUCLEOTIDE SEQUENCE [LARGE SCALE GENOMIC DNA]</scope>
    <source>
        <strain evidence="7 8">CCB-QB4</strain>
    </source>
</reference>
<keyword evidence="4 6" id="KW-0963">Cytoplasm</keyword>
<sequence length="302" mass="34078">MWFKNALFYQFTKPFELNQNELEEQLGNFTFKPCGNTEIQSYGWAPSLAPNAQNLVHQAGDFLLINLKKQEKVLPASVVKELLEEKCKTIEQAEGRKVKGKEKQNIKEELIHSLLPQAFVKSSFTQAFIAKKSGFIIVDSASSSKAEEILAYLRKTLGTLPVVPLDIESPVMAELNEWVRGKTPANIELGAEVEFKDFAEDEGTIKAKNIALDSDDIQNHLDTGKFVTKLAIDWDETLSCIIQDDLAIKRIKFSDELKGQNDDITEDDHLAKLDADFILMSAELTRFIEYLAELFASQDQEN</sequence>
<proteinExistence type="inferred from homology"/>
<evidence type="ECO:0000256" key="2">
    <source>
        <dbReference type="ARBA" id="ARBA00008657"/>
    </source>
</evidence>
<dbReference type="HAMAP" id="MF_00194">
    <property type="entry name" value="RdgC"/>
    <property type="match status" value="1"/>
</dbReference>
<evidence type="ECO:0000256" key="6">
    <source>
        <dbReference type="HAMAP-Rule" id="MF_00194"/>
    </source>
</evidence>
<dbReference type="AlphaFoldDB" id="A0A2S0VTV9"/>
<evidence type="ECO:0000256" key="3">
    <source>
        <dbReference type="ARBA" id="ARBA00022296"/>
    </source>
</evidence>
<dbReference type="EMBL" id="CP026604">
    <property type="protein sequence ID" value="AWB67647.1"/>
    <property type="molecule type" value="Genomic_DNA"/>
</dbReference>
<dbReference type="PANTHER" id="PTHR38103:SF1">
    <property type="entry name" value="RECOMBINATION-ASSOCIATED PROTEIN RDGC"/>
    <property type="match status" value="1"/>
</dbReference>
<dbReference type="KEGG" id="cate:C2869_14910"/>
<protein>
    <recommendedName>
        <fullName evidence="3 6">Recombination-associated protein RdgC</fullName>
    </recommendedName>
</protein>
<dbReference type="Proteomes" id="UP000244441">
    <property type="component" value="Chromosome"/>
</dbReference>
<evidence type="ECO:0000256" key="1">
    <source>
        <dbReference type="ARBA" id="ARBA00004453"/>
    </source>
</evidence>
<dbReference type="GO" id="GO:0043590">
    <property type="term" value="C:bacterial nucleoid"/>
    <property type="evidence" value="ECO:0007669"/>
    <property type="project" value="TreeGrafter"/>
</dbReference>
<dbReference type="GO" id="GO:0005737">
    <property type="term" value="C:cytoplasm"/>
    <property type="evidence" value="ECO:0007669"/>
    <property type="project" value="UniProtKB-UniRule"/>
</dbReference>
<dbReference type="NCBIfam" id="NF001462">
    <property type="entry name" value="PRK00321.1-3"/>
    <property type="match status" value="1"/>
</dbReference>
<dbReference type="GO" id="GO:0000018">
    <property type="term" value="P:regulation of DNA recombination"/>
    <property type="evidence" value="ECO:0007669"/>
    <property type="project" value="TreeGrafter"/>
</dbReference>
<dbReference type="PANTHER" id="PTHR38103">
    <property type="entry name" value="RECOMBINATION-ASSOCIATED PROTEIN RDGC"/>
    <property type="match status" value="1"/>
</dbReference>
<evidence type="ECO:0000256" key="5">
    <source>
        <dbReference type="ARBA" id="ARBA00023172"/>
    </source>
</evidence>
<comment type="subcellular location">
    <subcellularLocation>
        <location evidence="1 6">Cytoplasm</location>
        <location evidence="1 6">Nucleoid</location>
    </subcellularLocation>
</comment>
<dbReference type="NCBIfam" id="NF001464">
    <property type="entry name" value="PRK00321.1-5"/>
    <property type="match status" value="1"/>
</dbReference>
<keyword evidence="8" id="KW-1185">Reference proteome</keyword>
<gene>
    <name evidence="6" type="primary">rdgC</name>
    <name evidence="7" type="ORF">C2869_14910</name>
</gene>
<accession>A0A2S0VTV9</accession>